<evidence type="ECO:0000313" key="1">
    <source>
        <dbReference type="EMBL" id="OMJ80611.1"/>
    </source>
</evidence>
<reference evidence="1 2" key="1">
    <citation type="submission" date="2016-11" db="EMBL/GenBank/DDBJ databases">
        <title>The macronuclear genome of Stentor coeruleus: a giant cell with tiny introns.</title>
        <authorList>
            <person name="Slabodnick M."/>
            <person name="Ruby J.G."/>
            <person name="Reiff S.B."/>
            <person name="Swart E.C."/>
            <person name="Gosai S."/>
            <person name="Prabakaran S."/>
            <person name="Witkowska E."/>
            <person name="Larue G.E."/>
            <person name="Fisher S."/>
            <person name="Freeman R.M."/>
            <person name="Gunawardena J."/>
            <person name="Chu W."/>
            <person name="Stover N.A."/>
            <person name="Gregory B.D."/>
            <person name="Nowacki M."/>
            <person name="Derisi J."/>
            <person name="Roy S.W."/>
            <person name="Marshall W.F."/>
            <person name="Sood P."/>
        </authorList>
    </citation>
    <scope>NUCLEOTIDE SEQUENCE [LARGE SCALE GENOMIC DNA]</scope>
    <source>
        <strain evidence="1">WM001</strain>
    </source>
</reference>
<dbReference type="AlphaFoldDB" id="A0A1R2BV94"/>
<name>A0A1R2BV94_9CILI</name>
<dbReference type="Proteomes" id="UP000187209">
    <property type="component" value="Unassembled WGS sequence"/>
</dbReference>
<sequence>MAFNSESQEESDSNSIFYDKNSAFLEKIDKTKAMENLDEAFGIINHSDDSIISNQKSKSPREKFTKVIRGINFKEILAGEESIVLSERSEASNPVPIN</sequence>
<organism evidence="1 2">
    <name type="scientific">Stentor coeruleus</name>
    <dbReference type="NCBI Taxonomy" id="5963"/>
    <lineage>
        <taxon>Eukaryota</taxon>
        <taxon>Sar</taxon>
        <taxon>Alveolata</taxon>
        <taxon>Ciliophora</taxon>
        <taxon>Postciliodesmatophora</taxon>
        <taxon>Heterotrichea</taxon>
        <taxon>Heterotrichida</taxon>
        <taxon>Stentoridae</taxon>
        <taxon>Stentor</taxon>
    </lineage>
</organism>
<evidence type="ECO:0000313" key="2">
    <source>
        <dbReference type="Proteomes" id="UP000187209"/>
    </source>
</evidence>
<protein>
    <submittedName>
        <fullName evidence="1">Uncharacterized protein</fullName>
    </submittedName>
</protein>
<keyword evidence="2" id="KW-1185">Reference proteome</keyword>
<proteinExistence type="predicted"/>
<dbReference type="EMBL" id="MPUH01000416">
    <property type="protein sequence ID" value="OMJ80611.1"/>
    <property type="molecule type" value="Genomic_DNA"/>
</dbReference>
<accession>A0A1R2BV94</accession>
<gene>
    <name evidence="1" type="ORF">SteCoe_19096</name>
</gene>
<comment type="caution">
    <text evidence="1">The sequence shown here is derived from an EMBL/GenBank/DDBJ whole genome shotgun (WGS) entry which is preliminary data.</text>
</comment>